<name>A0AAE2ZKV8_9HYPH</name>
<evidence type="ECO:0000259" key="1">
    <source>
        <dbReference type="Pfam" id="PF01636"/>
    </source>
</evidence>
<dbReference type="InterPro" id="IPR002575">
    <property type="entry name" value="Aminoglycoside_PTrfase"/>
</dbReference>
<evidence type="ECO:0000313" key="2">
    <source>
        <dbReference type="EMBL" id="MBW8636133.1"/>
    </source>
</evidence>
<protein>
    <submittedName>
        <fullName evidence="2">Phosphotransferase family protein</fullName>
    </submittedName>
</protein>
<dbReference type="PANTHER" id="PTHR47829">
    <property type="entry name" value="HYDROLASE, PUTATIVE (AFU_ORTHOLOGUE AFUA_1G12880)-RELATED"/>
    <property type="match status" value="1"/>
</dbReference>
<keyword evidence="3" id="KW-1185">Reference proteome</keyword>
<dbReference type="InterPro" id="IPR041726">
    <property type="entry name" value="ACAD10_11_N"/>
</dbReference>
<dbReference type="Gene3D" id="3.90.1200.10">
    <property type="match status" value="1"/>
</dbReference>
<comment type="caution">
    <text evidence="2">The sequence shown here is derived from an EMBL/GenBank/DDBJ whole genome shotgun (WGS) entry which is preliminary data.</text>
</comment>
<dbReference type="InterPro" id="IPR052898">
    <property type="entry name" value="ACAD10-like"/>
</dbReference>
<proteinExistence type="predicted"/>
<sequence length="336" mass="37131">MTPSIGVNEAALADYLARELDLKGGMTVTPISGGQSNPTFFVTSGDRSLVLRKQPEGRLQKGAHAVDREFRVLSALTNTDVPVPRPLTYCDDPSVLGTPFYVMERIDGRVFHDASLPDLSPAERRGVYLSMAKAMAKLHAVRPENIGLSDYGSPGNYFERQVSRWGRQWRESALTGMPEIDQLERWLFDNMPDDDGAVSIAHGDFRLGNLIFDRDSTRVAGILDWELSTLGHPLADLGFCCMAWRTTPAEYGGIRDLDMAGLGIPTRTEFVDEYYRHATPTAPLEPFHEAFALFRFAVIFVGIAERSKQGNAVGDRAAELEHLAPAFARRGLEITG</sequence>
<dbReference type="Pfam" id="PF01636">
    <property type="entry name" value="APH"/>
    <property type="match status" value="1"/>
</dbReference>
<dbReference type="SUPFAM" id="SSF56112">
    <property type="entry name" value="Protein kinase-like (PK-like)"/>
    <property type="match status" value="1"/>
</dbReference>
<organism evidence="2 3">
    <name type="scientific">Flavimaribacter sediminis</name>
    <dbReference type="NCBI Taxonomy" id="2865987"/>
    <lineage>
        <taxon>Bacteria</taxon>
        <taxon>Pseudomonadati</taxon>
        <taxon>Pseudomonadota</taxon>
        <taxon>Alphaproteobacteria</taxon>
        <taxon>Hyphomicrobiales</taxon>
        <taxon>Rhizobiaceae</taxon>
        <taxon>Flavimaribacter</taxon>
    </lineage>
</organism>
<reference evidence="2" key="1">
    <citation type="submission" date="2021-08" db="EMBL/GenBank/DDBJ databases">
        <title>Hoeflea bacterium WL0058 sp. nov., isolated from the sediment.</title>
        <authorList>
            <person name="Wang L."/>
            <person name="Zhang D."/>
        </authorList>
    </citation>
    <scope>NUCLEOTIDE SEQUENCE</scope>
    <source>
        <strain evidence="2">WL0058</strain>
    </source>
</reference>
<dbReference type="CDD" id="cd05154">
    <property type="entry name" value="ACAD10_11_N-like"/>
    <property type="match status" value="1"/>
</dbReference>
<gene>
    <name evidence="2" type="ORF">K1W69_02955</name>
</gene>
<dbReference type="PANTHER" id="PTHR47829:SF1">
    <property type="entry name" value="HAD FAMILY PHOSPHATASE"/>
    <property type="match status" value="1"/>
</dbReference>
<accession>A0AAE2ZKV8</accession>
<dbReference type="InterPro" id="IPR011009">
    <property type="entry name" value="Kinase-like_dom_sf"/>
</dbReference>
<dbReference type="Proteomes" id="UP001196509">
    <property type="component" value="Unassembled WGS sequence"/>
</dbReference>
<dbReference type="AlphaFoldDB" id="A0AAE2ZKV8"/>
<evidence type="ECO:0000313" key="3">
    <source>
        <dbReference type="Proteomes" id="UP001196509"/>
    </source>
</evidence>
<dbReference type="Gene3D" id="3.30.200.20">
    <property type="entry name" value="Phosphorylase Kinase, domain 1"/>
    <property type="match status" value="1"/>
</dbReference>
<dbReference type="EMBL" id="JAICBX010000001">
    <property type="protein sequence ID" value="MBW8636133.1"/>
    <property type="molecule type" value="Genomic_DNA"/>
</dbReference>
<feature type="domain" description="Aminoglycoside phosphotransferase" evidence="1">
    <location>
        <begin position="27"/>
        <end position="247"/>
    </location>
</feature>